<dbReference type="GO" id="GO:0016758">
    <property type="term" value="F:hexosyltransferase activity"/>
    <property type="evidence" value="ECO:0007669"/>
    <property type="project" value="InterPro"/>
</dbReference>
<evidence type="ECO:0000256" key="4">
    <source>
        <dbReference type="ARBA" id="ARBA00022679"/>
    </source>
</evidence>
<keyword evidence="13" id="KW-1185">Reference proteome</keyword>
<comment type="similarity">
    <text evidence="2 11">Belongs to the glycosyltransferase 31 family.</text>
</comment>
<dbReference type="PANTHER" id="PTHR11214">
    <property type="entry name" value="BETA-1,3-N-ACETYLGLUCOSAMINYLTRANSFERASE"/>
    <property type="match status" value="1"/>
</dbReference>
<evidence type="ECO:0000256" key="11">
    <source>
        <dbReference type="RuleBase" id="RU363063"/>
    </source>
</evidence>
<dbReference type="FunFam" id="3.90.550.50:FF:000001">
    <property type="entry name" value="Hexosyltransferase"/>
    <property type="match status" value="1"/>
</dbReference>
<dbReference type="GO" id="GO:0000139">
    <property type="term" value="C:Golgi membrane"/>
    <property type="evidence" value="ECO:0007669"/>
    <property type="project" value="UniProtKB-SubCell"/>
</dbReference>
<evidence type="ECO:0000256" key="1">
    <source>
        <dbReference type="ARBA" id="ARBA00004323"/>
    </source>
</evidence>
<evidence type="ECO:0000256" key="6">
    <source>
        <dbReference type="ARBA" id="ARBA00022968"/>
    </source>
</evidence>
<reference evidence="12" key="1">
    <citation type="journal article" date="2016" name="Insect Biochem. Mol. Biol.">
        <title>Multifaceted biological insights from a draft genome sequence of the tobacco hornworm moth, Manduca sexta.</title>
        <authorList>
            <person name="Kanost M.R."/>
            <person name="Arrese E.L."/>
            <person name="Cao X."/>
            <person name="Chen Y.R."/>
            <person name="Chellapilla S."/>
            <person name="Goldsmith M.R."/>
            <person name="Grosse-Wilde E."/>
            <person name="Heckel D.G."/>
            <person name="Herndon N."/>
            <person name="Jiang H."/>
            <person name="Papanicolaou A."/>
            <person name="Qu J."/>
            <person name="Soulages J.L."/>
            <person name="Vogel H."/>
            <person name="Walters J."/>
            <person name="Waterhouse R.M."/>
            <person name="Ahn S.J."/>
            <person name="Almeida F.C."/>
            <person name="An C."/>
            <person name="Aqrawi P."/>
            <person name="Bretschneider A."/>
            <person name="Bryant W.B."/>
            <person name="Bucks S."/>
            <person name="Chao H."/>
            <person name="Chevignon G."/>
            <person name="Christen J.M."/>
            <person name="Clarke D.F."/>
            <person name="Dittmer N.T."/>
            <person name="Ferguson L.C.F."/>
            <person name="Garavelou S."/>
            <person name="Gordon K.H.J."/>
            <person name="Gunaratna R.T."/>
            <person name="Han Y."/>
            <person name="Hauser F."/>
            <person name="He Y."/>
            <person name="Heidel-Fischer H."/>
            <person name="Hirsh A."/>
            <person name="Hu Y."/>
            <person name="Jiang H."/>
            <person name="Kalra D."/>
            <person name="Klinner C."/>
            <person name="Konig C."/>
            <person name="Kovar C."/>
            <person name="Kroll A.R."/>
            <person name="Kuwar S.S."/>
            <person name="Lee S.L."/>
            <person name="Lehman R."/>
            <person name="Li K."/>
            <person name="Li Z."/>
            <person name="Liang H."/>
            <person name="Lovelace S."/>
            <person name="Lu Z."/>
            <person name="Mansfield J.H."/>
            <person name="McCulloch K.J."/>
            <person name="Mathew T."/>
            <person name="Morton B."/>
            <person name="Muzny D.M."/>
            <person name="Neunemann D."/>
            <person name="Ongeri F."/>
            <person name="Pauchet Y."/>
            <person name="Pu L.L."/>
            <person name="Pyrousis I."/>
            <person name="Rao X.J."/>
            <person name="Redding A."/>
            <person name="Roesel C."/>
            <person name="Sanchez-Gracia A."/>
            <person name="Schaack S."/>
            <person name="Shukla A."/>
            <person name="Tetreau G."/>
            <person name="Wang Y."/>
            <person name="Xiong G.H."/>
            <person name="Traut W."/>
            <person name="Walsh T.K."/>
            <person name="Worley K.C."/>
            <person name="Wu D."/>
            <person name="Wu W."/>
            <person name="Wu Y.Q."/>
            <person name="Zhang X."/>
            <person name="Zou Z."/>
            <person name="Zucker H."/>
            <person name="Briscoe A.D."/>
            <person name="Burmester T."/>
            <person name="Clem R.J."/>
            <person name="Feyereisen R."/>
            <person name="Grimmelikhuijzen C.J.P."/>
            <person name="Hamodrakas S.J."/>
            <person name="Hansson B.S."/>
            <person name="Huguet E."/>
            <person name="Jermiin L.S."/>
            <person name="Lan Q."/>
            <person name="Lehman H.K."/>
            <person name="Lorenzen M."/>
            <person name="Merzendorfer H."/>
            <person name="Michalopoulos I."/>
            <person name="Morton D.B."/>
            <person name="Muthukrishnan S."/>
            <person name="Oakeshott J.G."/>
            <person name="Palmer W."/>
            <person name="Park Y."/>
            <person name="Passarelli A.L."/>
            <person name="Rozas J."/>
            <person name="Schwartz L.M."/>
            <person name="Smith W."/>
            <person name="Southgate A."/>
            <person name="Vilcinskas A."/>
            <person name="Vogt R."/>
            <person name="Wang P."/>
            <person name="Werren J."/>
            <person name="Yu X.Q."/>
            <person name="Zhou J.J."/>
            <person name="Brown S.J."/>
            <person name="Scherer S.E."/>
            <person name="Richards S."/>
            <person name="Blissard G.W."/>
        </authorList>
    </citation>
    <scope>NUCLEOTIDE SEQUENCE</scope>
</reference>
<accession>A0A922CJU5</accession>
<dbReference type="EC" id="2.4.1.-" evidence="11"/>
<evidence type="ECO:0000313" key="13">
    <source>
        <dbReference type="Proteomes" id="UP000791440"/>
    </source>
</evidence>
<evidence type="ECO:0000256" key="7">
    <source>
        <dbReference type="ARBA" id="ARBA00022989"/>
    </source>
</evidence>
<dbReference type="Proteomes" id="UP000791440">
    <property type="component" value="Unassembled WGS sequence"/>
</dbReference>
<keyword evidence="7 11" id="KW-1133">Transmembrane helix</keyword>
<evidence type="ECO:0000256" key="10">
    <source>
        <dbReference type="ARBA" id="ARBA00023180"/>
    </source>
</evidence>
<keyword evidence="10" id="KW-0325">Glycoprotein</keyword>
<keyword evidence="4" id="KW-0808">Transferase</keyword>
<dbReference type="Gene3D" id="3.90.550.50">
    <property type="match status" value="1"/>
</dbReference>
<keyword evidence="5 11" id="KW-0812">Transmembrane</keyword>
<dbReference type="PANTHER" id="PTHR11214:SF376">
    <property type="entry name" value="HEXOSYLTRANSFERASE"/>
    <property type="match status" value="1"/>
</dbReference>
<keyword evidence="3 11" id="KW-0328">Glycosyltransferase</keyword>
<keyword evidence="6 11" id="KW-0735">Signal-anchor</keyword>
<keyword evidence="9 11" id="KW-0472">Membrane</keyword>
<gene>
    <name evidence="12" type="ORF">O3G_MSEX005403</name>
</gene>
<organism evidence="12 13">
    <name type="scientific">Manduca sexta</name>
    <name type="common">Tobacco hawkmoth</name>
    <name type="synonym">Tobacco hornworm</name>
    <dbReference type="NCBI Taxonomy" id="7130"/>
    <lineage>
        <taxon>Eukaryota</taxon>
        <taxon>Metazoa</taxon>
        <taxon>Ecdysozoa</taxon>
        <taxon>Arthropoda</taxon>
        <taxon>Hexapoda</taxon>
        <taxon>Insecta</taxon>
        <taxon>Pterygota</taxon>
        <taxon>Neoptera</taxon>
        <taxon>Endopterygota</taxon>
        <taxon>Lepidoptera</taxon>
        <taxon>Glossata</taxon>
        <taxon>Ditrysia</taxon>
        <taxon>Bombycoidea</taxon>
        <taxon>Sphingidae</taxon>
        <taxon>Sphinginae</taxon>
        <taxon>Sphingini</taxon>
        <taxon>Manduca</taxon>
    </lineage>
</organism>
<evidence type="ECO:0000256" key="3">
    <source>
        <dbReference type="ARBA" id="ARBA00022676"/>
    </source>
</evidence>
<evidence type="ECO:0000256" key="2">
    <source>
        <dbReference type="ARBA" id="ARBA00008661"/>
    </source>
</evidence>
<comment type="caution">
    <text evidence="12">The sequence shown here is derived from an EMBL/GenBank/DDBJ whole genome shotgun (WGS) entry which is preliminary data.</text>
</comment>
<name>A0A922CJU5_MANSE</name>
<sequence length="337" mass="38640">MKESQRVDRNEMLTIHKILFTLCSIVIIYNYYYTEVNVVCVKDPKFTLLDPQNTTVIKVDDVYDQLIDIKNFSFKINPQPCDEYPAGFLLMIIVSSNPSNFDNRMVIRSTWGREIESTKLVFLVGEPENLTISQKVLAESALYGDIVQGNFKDEYRNMTYKHVMGLKWVSHHCSQAKYVLKTDDDVVVNLDALLHFLGRELSPWGAKGLITCHVAVHAEVQRSDESKWKVTAEEYKFEFYPNYCAGWAILYSQDVVPQLLKAAQNTPYFWIDDVHITGDLAQKIGVARTQLSNLILSSRKADVLAKLGPRYAGHFLFGPPDLKVERINQLWHALHDS</sequence>
<dbReference type="GO" id="GO:0006493">
    <property type="term" value="P:protein O-linked glycosylation"/>
    <property type="evidence" value="ECO:0007669"/>
    <property type="project" value="TreeGrafter"/>
</dbReference>
<dbReference type="AlphaFoldDB" id="A0A922CJU5"/>
<dbReference type="EMBL" id="JH668355">
    <property type="protein sequence ID" value="KAG6448263.1"/>
    <property type="molecule type" value="Genomic_DNA"/>
</dbReference>
<evidence type="ECO:0000256" key="5">
    <source>
        <dbReference type="ARBA" id="ARBA00022692"/>
    </source>
</evidence>
<dbReference type="Pfam" id="PF01762">
    <property type="entry name" value="Galactosyl_T"/>
    <property type="match status" value="1"/>
</dbReference>
<reference evidence="12" key="2">
    <citation type="submission" date="2020-12" db="EMBL/GenBank/DDBJ databases">
        <authorList>
            <person name="Kanost M."/>
        </authorList>
    </citation>
    <scope>NUCLEOTIDE SEQUENCE</scope>
</reference>
<dbReference type="InterPro" id="IPR002659">
    <property type="entry name" value="Glyco_trans_31"/>
</dbReference>
<comment type="subcellular location">
    <subcellularLocation>
        <location evidence="1 11">Golgi apparatus membrane</location>
        <topology evidence="1 11">Single-pass type II membrane protein</topology>
    </subcellularLocation>
</comment>
<keyword evidence="8 11" id="KW-0333">Golgi apparatus</keyword>
<evidence type="ECO:0000256" key="9">
    <source>
        <dbReference type="ARBA" id="ARBA00023136"/>
    </source>
</evidence>
<feature type="transmembrane region" description="Helical" evidence="11">
    <location>
        <begin position="12"/>
        <end position="32"/>
    </location>
</feature>
<evidence type="ECO:0000256" key="8">
    <source>
        <dbReference type="ARBA" id="ARBA00023034"/>
    </source>
</evidence>
<protein>
    <recommendedName>
        <fullName evidence="11">Hexosyltransferase</fullName>
        <ecNumber evidence="11">2.4.1.-</ecNumber>
    </recommendedName>
</protein>
<proteinExistence type="inferred from homology"/>
<evidence type="ECO:0000313" key="12">
    <source>
        <dbReference type="EMBL" id="KAG6448263.1"/>
    </source>
</evidence>